<keyword evidence="2" id="KW-1185">Reference proteome</keyword>
<gene>
    <name evidence="1" type="ORF">DL346_19955</name>
</gene>
<dbReference type="AlphaFoldDB" id="A0A328TVI5"/>
<sequence length="284" mass="33224">MNRKEAILELAQVYSNYAIYPKKRFIDNTALRVFQRTHSENHYAHEIEFLLQNQKDESDRLGADLPWWGKKYFTLDKGTRVFIISQDSLSEDAGSIAFYMNLMNESVMDTNSYNNYIHNNRLERFASWGMAKNYLIECGIDLDFAFVTDARKVYPRDTMKFKQFISEQKRKTLRDDSYVYGFQKDLLNLNVKESKELLVSEINFCKPDLIITLGEVGFHYLHREIPLTPVLKQSNTTVPILAEDVIVKRDFIAAPFPGKKNETFIPPYTTNSINTIRRNLRCIN</sequence>
<protein>
    <recommendedName>
        <fullName evidence="3">Uracil-DNA glycosylase-like domain-containing protein</fullName>
    </recommendedName>
</protein>
<evidence type="ECO:0008006" key="3">
    <source>
        <dbReference type="Google" id="ProtNLM"/>
    </source>
</evidence>
<organism evidence="1 2">
    <name type="scientific">Paenibacillus montanisoli</name>
    <dbReference type="NCBI Taxonomy" id="2081970"/>
    <lineage>
        <taxon>Bacteria</taxon>
        <taxon>Bacillati</taxon>
        <taxon>Bacillota</taxon>
        <taxon>Bacilli</taxon>
        <taxon>Bacillales</taxon>
        <taxon>Paenibacillaceae</taxon>
        <taxon>Paenibacillus</taxon>
    </lineage>
</organism>
<dbReference type="OrthoDB" id="2988407at2"/>
<reference evidence="1 2" key="1">
    <citation type="submission" date="2018-06" db="EMBL/GenBank/DDBJ databases">
        <title>Paenibacillus montanisoli sp. nov., isolated from mountain area soil.</title>
        <authorList>
            <person name="Wu M."/>
        </authorList>
    </citation>
    <scope>NUCLEOTIDE SEQUENCE [LARGE SCALE GENOMIC DNA]</scope>
    <source>
        <strain evidence="1 2">RA17</strain>
    </source>
</reference>
<comment type="caution">
    <text evidence="1">The sequence shown here is derived from an EMBL/GenBank/DDBJ whole genome shotgun (WGS) entry which is preliminary data.</text>
</comment>
<dbReference type="Proteomes" id="UP000249260">
    <property type="component" value="Unassembled WGS sequence"/>
</dbReference>
<proteinExistence type="predicted"/>
<dbReference type="EMBL" id="QLUW01000004">
    <property type="protein sequence ID" value="RAP74360.1"/>
    <property type="molecule type" value="Genomic_DNA"/>
</dbReference>
<evidence type="ECO:0000313" key="1">
    <source>
        <dbReference type="EMBL" id="RAP74360.1"/>
    </source>
</evidence>
<dbReference type="RefSeq" id="WP_112884149.1">
    <property type="nucleotide sequence ID" value="NZ_QLUW01000004.1"/>
</dbReference>
<name>A0A328TVI5_9BACL</name>
<evidence type="ECO:0000313" key="2">
    <source>
        <dbReference type="Proteomes" id="UP000249260"/>
    </source>
</evidence>
<accession>A0A328TVI5</accession>